<dbReference type="PANTHER" id="PTHR46623:SF6">
    <property type="entry name" value="ALPHA_BETA-HYDROLASES SUPERFAMILY PROTEIN"/>
    <property type="match status" value="1"/>
</dbReference>
<feature type="domain" description="Dienelactone hydrolase" evidence="1">
    <location>
        <begin position="15"/>
        <end position="233"/>
    </location>
</feature>
<keyword evidence="2" id="KW-0378">Hydrolase</keyword>
<dbReference type="Proteomes" id="UP000242367">
    <property type="component" value="Unassembled WGS sequence"/>
</dbReference>
<dbReference type="GO" id="GO:0008806">
    <property type="term" value="F:carboxymethylenebutenolidase activity"/>
    <property type="evidence" value="ECO:0007669"/>
    <property type="project" value="UniProtKB-EC"/>
</dbReference>
<dbReference type="SUPFAM" id="SSF53474">
    <property type="entry name" value="alpha/beta-Hydrolases"/>
    <property type="match status" value="1"/>
</dbReference>
<name>A0A2P4UBL3_9ACTN</name>
<dbReference type="Gene3D" id="3.40.50.1820">
    <property type="entry name" value="alpha/beta hydrolase"/>
    <property type="match status" value="1"/>
</dbReference>
<keyword evidence="3" id="KW-1185">Reference proteome</keyword>
<sequence length="240" mass="25127">MTDISVAVDGVERSAYLAVPEGEGPWPAVVVIFELVGANADMRAQADRLAANGYLALLPDLYDGKPWIRCVSRAMREFRAGRGPSFAFLEASRAWLAARADCTGRVGVAGFCLGGGFALLAAAGGGFDAAAVNYGLLPNDLEEALSGACPVVANYGGRDRLLKGAAAKLDRTLTVLGVDHDVKEYPDAGHSFLTETPVPVAAVPLMRVTLGVGIGREFGPEAWERIFAFFGAHLANGSTT</sequence>
<dbReference type="Pfam" id="PF01738">
    <property type="entry name" value="DLH"/>
    <property type="match status" value="1"/>
</dbReference>
<dbReference type="PANTHER" id="PTHR46623">
    <property type="entry name" value="CARBOXYMETHYLENEBUTENOLIDASE-RELATED"/>
    <property type="match status" value="1"/>
</dbReference>
<dbReference type="EC" id="3.1.1.45" evidence="2"/>
<organism evidence="2 3">
    <name type="scientific">Actinomadura rubteroloni</name>
    <dbReference type="NCBI Taxonomy" id="1926885"/>
    <lineage>
        <taxon>Bacteria</taxon>
        <taxon>Bacillati</taxon>
        <taxon>Actinomycetota</taxon>
        <taxon>Actinomycetes</taxon>
        <taxon>Streptosporangiales</taxon>
        <taxon>Thermomonosporaceae</taxon>
        <taxon>Actinomadura</taxon>
    </lineage>
</organism>
<evidence type="ECO:0000313" key="3">
    <source>
        <dbReference type="Proteomes" id="UP000242367"/>
    </source>
</evidence>
<comment type="caution">
    <text evidence="2">The sequence shown here is derived from an EMBL/GenBank/DDBJ whole genome shotgun (WGS) entry which is preliminary data.</text>
</comment>
<reference evidence="2 3" key="1">
    <citation type="journal article" date="2017" name="Chemistry">
        <title>Isolation, Biosynthesis and Chemical Modifications of Rubterolones A-F: Rare Tropolone Alkaloids from Actinomadura sp. 5-2.</title>
        <authorList>
            <person name="Guo H."/>
            <person name="Benndorf R."/>
            <person name="Leichnitz D."/>
            <person name="Klassen J.L."/>
            <person name="Vollmers J."/>
            <person name="Gorls H."/>
            <person name="Steinacker M."/>
            <person name="Weigel C."/>
            <person name="Dahse H.M."/>
            <person name="Kaster A.K."/>
            <person name="de Beer Z.W."/>
            <person name="Poulsen M."/>
            <person name="Beemelmanns C."/>
        </authorList>
    </citation>
    <scope>NUCLEOTIDE SEQUENCE [LARGE SCALE GENOMIC DNA]</scope>
    <source>
        <strain evidence="2 3">5-2</strain>
    </source>
</reference>
<dbReference type="InterPro" id="IPR002925">
    <property type="entry name" value="Dienelactn_hydro"/>
</dbReference>
<dbReference type="RefSeq" id="WP_103566094.1">
    <property type="nucleotide sequence ID" value="NZ_MTBP01000005.1"/>
</dbReference>
<accession>A0A2P4UBL3</accession>
<dbReference type="InterPro" id="IPR029058">
    <property type="entry name" value="AB_hydrolase_fold"/>
</dbReference>
<proteinExistence type="predicted"/>
<evidence type="ECO:0000313" key="2">
    <source>
        <dbReference type="EMBL" id="POM22439.1"/>
    </source>
</evidence>
<dbReference type="InterPro" id="IPR051049">
    <property type="entry name" value="Dienelactone_hydrolase-like"/>
</dbReference>
<protein>
    <submittedName>
        <fullName evidence="2">Carboxymethylenebutenolidase</fullName>
        <ecNumber evidence="2">3.1.1.45</ecNumber>
    </submittedName>
</protein>
<gene>
    <name evidence="2" type="primary">clcD_5</name>
    <name evidence="2" type="ORF">BTM25_53890</name>
</gene>
<dbReference type="EMBL" id="MTBP01000005">
    <property type="protein sequence ID" value="POM22439.1"/>
    <property type="molecule type" value="Genomic_DNA"/>
</dbReference>
<dbReference type="AlphaFoldDB" id="A0A2P4UBL3"/>
<evidence type="ECO:0000259" key="1">
    <source>
        <dbReference type="Pfam" id="PF01738"/>
    </source>
</evidence>